<keyword evidence="2" id="KW-1015">Disulfide bond</keyword>
<dbReference type="InterPro" id="IPR013106">
    <property type="entry name" value="Ig_V-set"/>
</dbReference>
<organism evidence="7 8">
    <name type="scientific">Solea senegalensis</name>
    <name type="common">Senegalese sole</name>
    <dbReference type="NCBI Taxonomy" id="28829"/>
    <lineage>
        <taxon>Eukaryota</taxon>
        <taxon>Metazoa</taxon>
        <taxon>Chordata</taxon>
        <taxon>Craniata</taxon>
        <taxon>Vertebrata</taxon>
        <taxon>Euteleostomi</taxon>
        <taxon>Actinopterygii</taxon>
        <taxon>Neopterygii</taxon>
        <taxon>Teleostei</taxon>
        <taxon>Neoteleostei</taxon>
        <taxon>Acanthomorphata</taxon>
        <taxon>Carangaria</taxon>
        <taxon>Pleuronectiformes</taxon>
        <taxon>Pleuronectoidei</taxon>
        <taxon>Soleidae</taxon>
        <taxon>Solea</taxon>
    </lineage>
</organism>
<keyword evidence="3" id="KW-0325">Glycoprotein</keyword>
<keyword evidence="1 5" id="KW-0732">Signal</keyword>
<dbReference type="InterPro" id="IPR052598">
    <property type="entry name" value="IgSF_CEA-related"/>
</dbReference>
<reference evidence="7 8" key="1">
    <citation type="journal article" date="2021" name="Sci. Rep.">
        <title>Chromosome anchoring in Senegalese sole (Solea senegalensis) reveals sex-associated markers and genome rearrangements in flatfish.</title>
        <authorList>
            <person name="Guerrero-Cozar I."/>
            <person name="Gomez-Garrido J."/>
            <person name="Berbel C."/>
            <person name="Martinez-Blanch J.F."/>
            <person name="Alioto T."/>
            <person name="Claros M.G."/>
            <person name="Gagnaire P.A."/>
            <person name="Manchado M."/>
        </authorList>
    </citation>
    <scope>NUCLEOTIDE SEQUENCE [LARGE SCALE GENOMIC DNA]</scope>
    <source>
        <strain evidence="7">Sse05_10M</strain>
    </source>
</reference>
<evidence type="ECO:0000313" key="8">
    <source>
        <dbReference type="Proteomes" id="UP000693946"/>
    </source>
</evidence>
<evidence type="ECO:0000256" key="3">
    <source>
        <dbReference type="ARBA" id="ARBA00023180"/>
    </source>
</evidence>
<accession>A0AAV6PQE6</accession>
<dbReference type="Pfam" id="PF07686">
    <property type="entry name" value="V-set"/>
    <property type="match status" value="1"/>
</dbReference>
<feature type="signal peptide" evidence="5">
    <location>
        <begin position="1"/>
        <end position="21"/>
    </location>
</feature>
<keyword evidence="8" id="KW-1185">Reference proteome</keyword>
<feature type="domain" description="Ig-like" evidence="6">
    <location>
        <begin position="130"/>
        <end position="214"/>
    </location>
</feature>
<evidence type="ECO:0000256" key="1">
    <source>
        <dbReference type="ARBA" id="ARBA00022729"/>
    </source>
</evidence>
<dbReference type="InterPro" id="IPR007110">
    <property type="entry name" value="Ig-like_dom"/>
</dbReference>
<dbReference type="Proteomes" id="UP000693946">
    <property type="component" value="Linkage Group LG9"/>
</dbReference>
<dbReference type="PANTHER" id="PTHR44337">
    <property type="entry name" value="CARCINOEMBRYONIC ANTIGEN-RELATED CELL ADHESION MOLECULE 8"/>
    <property type="match status" value="1"/>
</dbReference>
<evidence type="ECO:0000256" key="2">
    <source>
        <dbReference type="ARBA" id="ARBA00023157"/>
    </source>
</evidence>
<dbReference type="InterPro" id="IPR003599">
    <property type="entry name" value="Ig_sub"/>
</dbReference>
<sequence>MKNTFLCSVVLVLLSTGLCHGSGVITVDFLRGATGESVTFTTSVKPAAEPFLALTWSFNTTVNVVTSTSVDIVGQGYENRIVLDKSTGSLVLSNVTEKDSGEYELIIIPHGGEHIQGTVELEVLTAVSNPSISCPTENLIEGKSSVNITCDADGLVSSTLWLKDGKPLVSGDRFSFHHGNRVLSISPIDRKDTGLILCNVSNAISYQTAECRLHVYYGPDKPTVTQKPRRAEMEEKVSLSCFAESLPEATFFWTFRNRKIPGPVVHIKEMEEHHLGAYTCTARNAVTHREASEVHRLRGI</sequence>
<feature type="domain" description="Ig-like" evidence="6">
    <location>
        <begin position="222"/>
        <end position="292"/>
    </location>
</feature>
<protein>
    <submittedName>
        <fullName evidence="7">Carcinoembryonic antigen-related cell adhesion molecule 1-like</fullName>
    </submittedName>
</protein>
<name>A0AAV6PQE6_SOLSE</name>
<gene>
    <name evidence="7" type="ORF">JOB18_001118</name>
</gene>
<proteinExistence type="predicted"/>
<comment type="caution">
    <text evidence="7">The sequence shown here is derived from an EMBL/GenBank/DDBJ whole genome shotgun (WGS) entry which is preliminary data.</text>
</comment>
<dbReference type="Pfam" id="PF13927">
    <property type="entry name" value="Ig_3"/>
    <property type="match status" value="2"/>
</dbReference>
<dbReference type="SMART" id="SM00409">
    <property type="entry name" value="IG"/>
    <property type="match status" value="3"/>
</dbReference>
<evidence type="ECO:0000256" key="5">
    <source>
        <dbReference type="SAM" id="SignalP"/>
    </source>
</evidence>
<evidence type="ECO:0000256" key="4">
    <source>
        <dbReference type="ARBA" id="ARBA00023319"/>
    </source>
</evidence>
<dbReference type="PANTHER" id="PTHR44337:SF16">
    <property type="entry name" value="CARCINOEMBRYONIC ANTIGEN-RELATED CELL ADHESION MOLECULE 20-LIKE-RELATED"/>
    <property type="match status" value="1"/>
</dbReference>
<dbReference type="AlphaFoldDB" id="A0AAV6PQE6"/>
<evidence type="ECO:0000313" key="7">
    <source>
        <dbReference type="EMBL" id="KAG7474048.1"/>
    </source>
</evidence>
<keyword evidence="4" id="KW-0393">Immunoglobulin domain</keyword>
<feature type="chain" id="PRO_5043820720" evidence="5">
    <location>
        <begin position="22"/>
        <end position="300"/>
    </location>
</feature>
<dbReference type="PROSITE" id="PS50835">
    <property type="entry name" value="IG_LIKE"/>
    <property type="match status" value="2"/>
</dbReference>
<dbReference type="EMBL" id="JAGKHQ010000021">
    <property type="protein sequence ID" value="KAG7474048.1"/>
    <property type="molecule type" value="Genomic_DNA"/>
</dbReference>
<evidence type="ECO:0000259" key="6">
    <source>
        <dbReference type="PROSITE" id="PS50835"/>
    </source>
</evidence>
<dbReference type="SMART" id="SM00408">
    <property type="entry name" value="IGc2"/>
    <property type="match status" value="2"/>
</dbReference>
<dbReference type="InterPro" id="IPR003598">
    <property type="entry name" value="Ig_sub2"/>
</dbReference>